<accession>A0A8X8C668</accession>
<keyword evidence="1" id="KW-0812">Transmembrane</keyword>
<dbReference type="EMBL" id="JAAWWB010000035">
    <property type="protein sequence ID" value="KAG6741009.1"/>
    <property type="molecule type" value="Genomic_DNA"/>
</dbReference>
<evidence type="ECO:0000313" key="3">
    <source>
        <dbReference type="Proteomes" id="UP000886885"/>
    </source>
</evidence>
<dbReference type="Proteomes" id="UP000886885">
    <property type="component" value="Chromosome 18A"/>
</dbReference>
<comment type="caution">
    <text evidence="2">The sequence shown here is derived from an EMBL/GenBank/DDBJ whole genome shotgun (WGS) entry which is preliminary data.</text>
</comment>
<protein>
    <submittedName>
        <fullName evidence="2">Uncharacterized protein</fullName>
    </submittedName>
</protein>
<evidence type="ECO:0000313" key="2">
    <source>
        <dbReference type="EMBL" id="KAG6741009.1"/>
    </source>
</evidence>
<evidence type="ECO:0000256" key="1">
    <source>
        <dbReference type="SAM" id="Phobius"/>
    </source>
</evidence>
<reference evidence="2" key="1">
    <citation type="journal article" date="2020" name="bioRxiv">
        <title>Hybrid origin of Populus tomentosa Carr. identified through genome sequencing and phylogenomic analysis.</title>
        <authorList>
            <person name="An X."/>
            <person name="Gao K."/>
            <person name="Chen Z."/>
            <person name="Li J."/>
            <person name="Yang X."/>
            <person name="Yang X."/>
            <person name="Zhou J."/>
            <person name="Guo T."/>
            <person name="Zhao T."/>
            <person name="Huang S."/>
            <person name="Miao D."/>
            <person name="Khan W.U."/>
            <person name="Rao P."/>
            <person name="Ye M."/>
            <person name="Lei B."/>
            <person name="Liao W."/>
            <person name="Wang J."/>
            <person name="Ji L."/>
            <person name="Li Y."/>
            <person name="Guo B."/>
            <person name="Mustafa N.S."/>
            <person name="Li S."/>
            <person name="Yun Q."/>
            <person name="Keller S.R."/>
            <person name="Mao J."/>
            <person name="Zhang R."/>
            <person name="Strauss S.H."/>
        </authorList>
    </citation>
    <scope>NUCLEOTIDE SEQUENCE</scope>
    <source>
        <strain evidence="2">GM15</strain>
        <tissue evidence="2">Leaf</tissue>
    </source>
</reference>
<proteinExistence type="predicted"/>
<organism evidence="2 3">
    <name type="scientific">Populus tomentosa</name>
    <name type="common">Chinese white poplar</name>
    <dbReference type="NCBI Taxonomy" id="118781"/>
    <lineage>
        <taxon>Eukaryota</taxon>
        <taxon>Viridiplantae</taxon>
        <taxon>Streptophyta</taxon>
        <taxon>Embryophyta</taxon>
        <taxon>Tracheophyta</taxon>
        <taxon>Spermatophyta</taxon>
        <taxon>Magnoliopsida</taxon>
        <taxon>eudicotyledons</taxon>
        <taxon>Gunneridae</taxon>
        <taxon>Pentapetalae</taxon>
        <taxon>rosids</taxon>
        <taxon>fabids</taxon>
        <taxon>Malpighiales</taxon>
        <taxon>Salicaceae</taxon>
        <taxon>Saliceae</taxon>
        <taxon>Populus</taxon>
    </lineage>
</organism>
<keyword evidence="1" id="KW-0472">Membrane</keyword>
<feature type="transmembrane region" description="Helical" evidence="1">
    <location>
        <begin position="99"/>
        <end position="120"/>
    </location>
</feature>
<keyword evidence="3" id="KW-1185">Reference proteome</keyword>
<name>A0A8X8C668_POPTO</name>
<keyword evidence="1" id="KW-1133">Transmembrane helix</keyword>
<sequence>MKEKRSLELIVRCCAVFNDDRRGGCGWEILKTISRFDSYGHDSEPRMSLFSWTPLATASSPFIGSCAPPITGEASALSLSDSHSQILQTVTQQNVSHALMPWTLVFIGLCINLFLLLMWLEDPRPILLDHLTSFSTSYDHGNQHHFTGSSSMEANTILLDHLPQATSMEADTILPDHFPQATSMEANTILLDHLPQATSMEADTILPDHFPQATSMEANIILLIIFHKLRAWKPTPFYWIIFHKLRAWKPTSFY</sequence>
<dbReference type="AlphaFoldDB" id="A0A8X8C668"/>
<gene>
    <name evidence="2" type="ORF">POTOM_056493</name>
</gene>